<evidence type="ECO:0000313" key="2">
    <source>
        <dbReference type="Proteomes" id="UP001148662"/>
    </source>
</evidence>
<dbReference type="EMBL" id="JANHOG010001269">
    <property type="protein sequence ID" value="KAJ3540055.1"/>
    <property type="molecule type" value="Genomic_DNA"/>
</dbReference>
<reference evidence="1" key="1">
    <citation type="submission" date="2022-07" db="EMBL/GenBank/DDBJ databases">
        <title>Genome Sequence of Phlebia brevispora.</title>
        <authorList>
            <person name="Buettner E."/>
        </authorList>
    </citation>
    <scope>NUCLEOTIDE SEQUENCE</scope>
    <source>
        <strain evidence="1">MPL23</strain>
    </source>
</reference>
<gene>
    <name evidence="1" type="ORF">NM688_g6278</name>
</gene>
<name>A0ACC1SHS2_9APHY</name>
<proteinExistence type="predicted"/>
<sequence>MWTRGGSIFMPLLQVQVAIALVACEVFSALLLLGPNPEEGKVKLPQVVQDDALQDPFDVTKPEDIIDGEPIDEARFWARMRLRKLLISLFFAVILVLQSVSLSWSIADLDRRSIAIYALHVTFALYLFVLAARSARQQYSRHARAVVHISALTTVAISLLGVSGILPSTPMPVSHLAADSLSDLRVLWLRALWYIVLSLFFVTWVLAITTARGPPLHYPSERIYSTQTLSATTSKDPENVCGVTGASAWSIMLFSYVTKVITLGRTAESLEIGDLPILSGDMRATYLFATMRAAMRRQHVKILFWKSQPGTGWGIAYRLLRVNAGPLILMVSLVSVSAVLFYAPPFFLKLLVAYLEADPTRSNPEWGWVLCAGLYLSNVVMNLVSGQFLAITSTTLQVRVRGQLNSILFAKTLVRKDIASSLGSSSSSDGKDQKDSSAAEDTNGGKTKGQENEFNSKAQVMTLMTTDVDRVTDFVWQLFTVIDSPLEIVVATIFLYHLLGVSCFYGLAMIVLSSPLNHYGGKIVVGAQESLMKTRDQRVSLMNEILGGIRMLKFMAWERNFEERVLKIRDEELKYQFVNYMVEVLWNAVWNASPILVTLVSFWHFCYVRGEVLTPSTAFAAMAVFEEMKYAFNALPETFINMLQSFVSLRRIEKYLQGAEVSAVPPLDGQPRPVILQSATITWPQDRSRGGSATPSAVSSTAASATSTPRHKFMLVDLSAKFPVGELSLICGKLGSGKTLLLLALLGEADLLAGQIECPRSPPDVLAAFQHGEVAPEDWVVQGVCAYVPQAAWLRNASIRDNILFDLPYVEERYQKTLEVCALLSDLKILEDGDLSEIGEQGINLSGGQKARVSLARAVYSRASTLLLDDVLSAGKLCCIYSEGGPLCQAQWTHILLATYSTNVSRAT</sequence>
<evidence type="ECO:0000313" key="1">
    <source>
        <dbReference type="EMBL" id="KAJ3540055.1"/>
    </source>
</evidence>
<organism evidence="1 2">
    <name type="scientific">Phlebia brevispora</name>
    <dbReference type="NCBI Taxonomy" id="194682"/>
    <lineage>
        <taxon>Eukaryota</taxon>
        <taxon>Fungi</taxon>
        <taxon>Dikarya</taxon>
        <taxon>Basidiomycota</taxon>
        <taxon>Agaricomycotina</taxon>
        <taxon>Agaricomycetes</taxon>
        <taxon>Polyporales</taxon>
        <taxon>Meruliaceae</taxon>
        <taxon>Phlebia</taxon>
    </lineage>
</organism>
<comment type="caution">
    <text evidence="1">The sequence shown here is derived from an EMBL/GenBank/DDBJ whole genome shotgun (WGS) entry which is preliminary data.</text>
</comment>
<accession>A0ACC1SHS2</accession>
<dbReference type="Proteomes" id="UP001148662">
    <property type="component" value="Unassembled WGS sequence"/>
</dbReference>
<keyword evidence="2" id="KW-1185">Reference proteome</keyword>
<protein>
    <submittedName>
        <fullName evidence="1">Uncharacterized protein</fullName>
    </submittedName>
</protein>